<evidence type="ECO:0000313" key="2">
    <source>
        <dbReference type="EMBL" id="TFD25783.1"/>
    </source>
</evidence>
<dbReference type="AlphaFoldDB" id="A0A4V3IP45"/>
<comment type="caution">
    <text evidence="2">The sequence shown here is derived from an EMBL/GenBank/DDBJ whole genome shotgun (WGS) entry which is preliminary data.</text>
</comment>
<sequence>MELIADSDDVVGDGAEDTLRQHGGRRYDGSFQKDDSGSGSGSVFGLHEREHVSAQDAVLDHACAQVLEKTGDRVRRLGHDFELGRVTPELRVRYAQKRGRIGVGQRGQGDVRVDESMIQSPTARCYQAPGW</sequence>
<name>A0A4V3IP45_9MICO</name>
<feature type="compositionally biased region" description="Acidic residues" evidence="1">
    <location>
        <begin position="1"/>
        <end position="16"/>
    </location>
</feature>
<dbReference type="EMBL" id="SOGT01000011">
    <property type="protein sequence ID" value="TFD25783.1"/>
    <property type="molecule type" value="Genomic_DNA"/>
</dbReference>
<gene>
    <name evidence="2" type="ORF">E3T27_08150</name>
</gene>
<feature type="region of interest" description="Disordered" evidence="1">
    <location>
        <begin position="1"/>
        <end position="44"/>
    </location>
</feature>
<evidence type="ECO:0000256" key="1">
    <source>
        <dbReference type="SAM" id="MobiDB-lite"/>
    </source>
</evidence>
<feature type="compositionally biased region" description="Basic and acidic residues" evidence="1">
    <location>
        <begin position="17"/>
        <end position="36"/>
    </location>
</feature>
<protein>
    <submittedName>
        <fullName evidence="2">Uncharacterized protein</fullName>
    </submittedName>
</protein>
<dbReference type="Proteomes" id="UP000298424">
    <property type="component" value="Unassembled WGS sequence"/>
</dbReference>
<keyword evidence="3" id="KW-1185">Reference proteome</keyword>
<organism evidence="2 3">
    <name type="scientific">Cryobacterium lyxosi</name>
    <dbReference type="NCBI Taxonomy" id="1259228"/>
    <lineage>
        <taxon>Bacteria</taxon>
        <taxon>Bacillati</taxon>
        <taxon>Actinomycetota</taxon>
        <taxon>Actinomycetes</taxon>
        <taxon>Micrococcales</taxon>
        <taxon>Microbacteriaceae</taxon>
        <taxon>Cryobacterium</taxon>
    </lineage>
</organism>
<reference evidence="2 3" key="1">
    <citation type="submission" date="2019-03" db="EMBL/GenBank/DDBJ databases">
        <title>Genomics of glacier-inhabiting Cryobacterium strains.</title>
        <authorList>
            <person name="Liu Q."/>
            <person name="Xin Y.-H."/>
        </authorList>
    </citation>
    <scope>NUCLEOTIDE SEQUENCE [LARGE SCALE GENOMIC DNA]</scope>
    <source>
        <strain evidence="2 3">TMT1-1</strain>
    </source>
</reference>
<evidence type="ECO:0000313" key="3">
    <source>
        <dbReference type="Proteomes" id="UP000298424"/>
    </source>
</evidence>
<accession>A0A4V3IP45</accession>
<proteinExistence type="predicted"/>
<dbReference type="RefSeq" id="WP_134572216.1">
    <property type="nucleotide sequence ID" value="NZ_SOGT01000011.1"/>
</dbReference>